<protein>
    <submittedName>
        <fullName evidence="2">Uncharacterized protein</fullName>
    </submittedName>
</protein>
<dbReference type="AlphaFoldDB" id="G0UP24"/>
<keyword evidence="1" id="KW-0812">Transmembrane</keyword>
<keyword evidence="1" id="KW-1133">Transmembrane helix</keyword>
<organism evidence="2">
    <name type="scientific">Trypanosoma congolense (strain IL3000)</name>
    <dbReference type="NCBI Taxonomy" id="1068625"/>
    <lineage>
        <taxon>Eukaryota</taxon>
        <taxon>Discoba</taxon>
        <taxon>Euglenozoa</taxon>
        <taxon>Kinetoplastea</taxon>
        <taxon>Metakinetoplastina</taxon>
        <taxon>Trypanosomatida</taxon>
        <taxon>Trypanosomatidae</taxon>
        <taxon>Trypanosoma</taxon>
        <taxon>Nannomonas</taxon>
    </lineage>
</organism>
<evidence type="ECO:0000256" key="1">
    <source>
        <dbReference type="SAM" id="Phobius"/>
    </source>
</evidence>
<feature type="transmembrane region" description="Helical" evidence="1">
    <location>
        <begin position="6"/>
        <end position="24"/>
    </location>
</feature>
<proteinExistence type="predicted"/>
<name>G0UP24_TRYCI</name>
<sequence>MHNLCSPFFLFLLFMFIVFFTYILSGSSHRTGVVARSGIRGVLGGKEEKTFHFPLSCLTHFDFSSGNILTSSCCTGGRRPATVSTSFASFLLRWRRCVMLSLVLPAFISSCSATFRFSSFGGCYEGEKVLPCVSLVDVLYLRKFNA</sequence>
<accession>G0UP24</accession>
<reference evidence="2" key="1">
    <citation type="journal article" date="2012" name="Proc. Natl. Acad. Sci. U.S.A.">
        <title>Antigenic diversity is generated by distinct evolutionary mechanisms in African trypanosome species.</title>
        <authorList>
            <person name="Jackson A.P."/>
            <person name="Berry A."/>
            <person name="Aslett M."/>
            <person name="Allison H.C."/>
            <person name="Burton P."/>
            <person name="Vavrova-Anderson J."/>
            <person name="Brown R."/>
            <person name="Browne H."/>
            <person name="Corton N."/>
            <person name="Hauser H."/>
            <person name="Gamble J."/>
            <person name="Gilderthorp R."/>
            <person name="Marcello L."/>
            <person name="McQuillan J."/>
            <person name="Otto T.D."/>
            <person name="Quail M.A."/>
            <person name="Sanders M.J."/>
            <person name="van Tonder A."/>
            <person name="Ginger M.L."/>
            <person name="Field M.C."/>
            <person name="Barry J.D."/>
            <person name="Hertz-Fowler C."/>
            <person name="Berriman M."/>
        </authorList>
    </citation>
    <scope>NUCLEOTIDE SEQUENCE</scope>
    <source>
        <strain evidence="2">IL3000</strain>
    </source>
</reference>
<keyword evidence="1" id="KW-0472">Membrane</keyword>
<dbReference type="EMBL" id="HE575319">
    <property type="protein sequence ID" value="CCC91135.1"/>
    <property type="molecule type" value="Genomic_DNA"/>
</dbReference>
<gene>
    <name evidence="2" type="ORF">TCIL3000_6_3890</name>
</gene>
<evidence type="ECO:0000313" key="2">
    <source>
        <dbReference type="EMBL" id="CCC91135.1"/>
    </source>
</evidence>